<reference evidence="1 2" key="1">
    <citation type="submission" date="2019-08" db="EMBL/GenBank/DDBJ databases">
        <title>In-depth cultivation of the pig gut microbiome towards novel bacterial diversity and tailored functional studies.</title>
        <authorList>
            <person name="Wylensek D."/>
            <person name="Hitch T.C.A."/>
            <person name="Clavel T."/>
        </authorList>
    </citation>
    <scope>NUCLEOTIDE SEQUENCE [LARGE SCALE GENOMIC DNA]</scope>
    <source>
        <strain evidence="1 2">BSM-380-WT-5A</strain>
    </source>
</reference>
<accession>A0A7X2P123</accession>
<dbReference type="AlphaFoldDB" id="A0A7X2P123"/>
<dbReference type="RefSeq" id="WP_154431246.1">
    <property type="nucleotide sequence ID" value="NZ_JBQHQP010000002.1"/>
</dbReference>
<protein>
    <submittedName>
        <fullName evidence="1">Uncharacterized protein</fullName>
    </submittedName>
</protein>
<evidence type="ECO:0000313" key="1">
    <source>
        <dbReference type="EMBL" id="MST65419.1"/>
    </source>
</evidence>
<proteinExistence type="predicted"/>
<name>A0A7X2P123_9FIRM</name>
<dbReference type="EMBL" id="VUMS01000002">
    <property type="protein sequence ID" value="MST65419.1"/>
    <property type="molecule type" value="Genomic_DNA"/>
</dbReference>
<comment type="caution">
    <text evidence="1">The sequence shown here is derived from an EMBL/GenBank/DDBJ whole genome shotgun (WGS) entry which is preliminary data.</text>
</comment>
<evidence type="ECO:0000313" key="2">
    <source>
        <dbReference type="Proteomes" id="UP000440513"/>
    </source>
</evidence>
<gene>
    <name evidence="1" type="ORF">FYJ57_01410</name>
</gene>
<sequence length="117" mass="13066">MNEDRIAPMTPLDQMLAQDSLQMLKAAVPYFPADAQRVFALYAKMMELSHTIAMFSGGPAELMMMSEESGTSQPLDILQQLRTYAGESQKEMIDQILFAFHALEILQMPKEPADPLG</sequence>
<keyword evidence="2" id="KW-1185">Reference proteome</keyword>
<organism evidence="1 2">
    <name type="scientific">Oliverpabstia intestinalis</name>
    <dbReference type="NCBI Taxonomy" id="2606633"/>
    <lineage>
        <taxon>Bacteria</taxon>
        <taxon>Bacillati</taxon>
        <taxon>Bacillota</taxon>
        <taxon>Clostridia</taxon>
        <taxon>Lachnospirales</taxon>
        <taxon>Lachnospiraceae</taxon>
        <taxon>Oliverpabstia</taxon>
    </lineage>
</organism>
<dbReference type="Proteomes" id="UP000440513">
    <property type="component" value="Unassembled WGS sequence"/>
</dbReference>